<evidence type="ECO:0000259" key="2">
    <source>
        <dbReference type="SMART" id="SM00754"/>
    </source>
</evidence>
<dbReference type="Pfam" id="PF07452">
    <property type="entry name" value="CHRD"/>
    <property type="match status" value="1"/>
</dbReference>
<evidence type="ECO:0000313" key="3">
    <source>
        <dbReference type="EMBL" id="SBT08684.1"/>
    </source>
</evidence>
<feature type="signal peptide" evidence="1">
    <location>
        <begin position="1"/>
        <end position="23"/>
    </location>
</feature>
<dbReference type="InterPro" id="IPR010895">
    <property type="entry name" value="CHRD"/>
</dbReference>
<dbReference type="InterPro" id="IPR013424">
    <property type="entry name" value="Ice-binding_C"/>
</dbReference>
<dbReference type="NCBIfam" id="TIGR02595">
    <property type="entry name" value="PEP_CTERM"/>
    <property type="match status" value="1"/>
</dbReference>
<evidence type="ECO:0000256" key="1">
    <source>
        <dbReference type="SAM" id="SignalP"/>
    </source>
</evidence>
<dbReference type="Proteomes" id="UP000199600">
    <property type="component" value="Unassembled WGS sequence"/>
</dbReference>
<proteinExistence type="predicted"/>
<organism evidence="3 4">
    <name type="scientific">Candidatus Propionivibrio aalborgensis</name>
    <dbReference type="NCBI Taxonomy" id="1860101"/>
    <lineage>
        <taxon>Bacteria</taxon>
        <taxon>Pseudomonadati</taxon>
        <taxon>Pseudomonadota</taxon>
        <taxon>Betaproteobacteria</taxon>
        <taxon>Rhodocyclales</taxon>
        <taxon>Rhodocyclaceae</taxon>
        <taxon>Propionivibrio</taxon>
    </lineage>
</organism>
<evidence type="ECO:0000313" key="4">
    <source>
        <dbReference type="Proteomes" id="UP000199600"/>
    </source>
</evidence>
<accession>A0A1A8XUE9</accession>
<dbReference type="RefSeq" id="WP_186411317.1">
    <property type="nucleotide sequence ID" value="NZ_FLQY01000212.1"/>
</dbReference>
<keyword evidence="4" id="KW-1185">Reference proteome</keyword>
<name>A0A1A8XUE9_9RHOO</name>
<feature type="chain" id="PRO_5008381742" description="CHRD domain-containing protein" evidence="1">
    <location>
        <begin position="24"/>
        <end position="198"/>
    </location>
</feature>
<reference evidence="3 4" key="1">
    <citation type="submission" date="2016-06" db="EMBL/GenBank/DDBJ databases">
        <authorList>
            <person name="Kjaerup R.B."/>
            <person name="Dalgaard T.S."/>
            <person name="Juul-Madsen H.R."/>
        </authorList>
    </citation>
    <scope>NUCLEOTIDE SEQUENCE [LARGE SCALE GENOMIC DNA]</scope>
    <source>
        <strain evidence="3">2</strain>
    </source>
</reference>
<dbReference type="EMBL" id="FLQY01000212">
    <property type="protein sequence ID" value="SBT08684.1"/>
    <property type="molecule type" value="Genomic_DNA"/>
</dbReference>
<dbReference type="SMART" id="SM00754">
    <property type="entry name" value="CHRD"/>
    <property type="match status" value="1"/>
</dbReference>
<dbReference type="AlphaFoldDB" id="A0A1A8XUE9"/>
<sequence length="198" mass="20141">MKRLLSAITMAATMLFVAPLAQATIITYYADLSGLNESPSNASPGTGSATVIYDDALHTMQVKATFSGLIGNTTAAHIHCCTLAPMTGTVGVATPTPTFPGFSLGVTSGTYDTTFDMTLASSYNASFVTASGGTAAGAEAALFAGMSAGKAYFNIHTTFVPSGEIRGFLAAQAVPEPGSLALIGLGLAGLAFRRRKKA</sequence>
<protein>
    <recommendedName>
        <fullName evidence="2">CHRD domain-containing protein</fullName>
    </recommendedName>
</protein>
<keyword evidence="1" id="KW-0732">Signal</keyword>
<gene>
    <name evidence="3" type="ORF">PROAA_290009</name>
</gene>
<dbReference type="Pfam" id="PF07589">
    <property type="entry name" value="PEP-CTERM"/>
    <property type="match status" value="1"/>
</dbReference>
<feature type="domain" description="CHRD" evidence="2">
    <location>
        <begin position="26"/>
        <end position="171"/>
    </location>
</feature>